<dbReference type="Proteomes" id="UP000000768">
    <property type="component" value="Chromosome 9"/>
</dbReference>
<dbReference type="EMBL" id="CM000768">
    <property type="protein sequence ID" value="KXG22639.1"/>
    <property type="molecule type" value="Genomic_DNA"/>
</dbReference>
<feature type="region of interest" description="Disordered" evidence="1">
    <location>
        <begin position="350"/>
        <end position="391"/>
    </location>
</feature>
<feature type="compositionally biased region" description="Basic and acidic residues" evidence="1">
    <location>
        <begin position="469"/>
        <end position="479"/>
    </location>
</feature>
<dbReference type="InterPro" id="IPR021480">
    <property type="entry name" value="Zinc_ribbon_12"/>
</dbReference>
<feature type="region of interest" description="Disordered" evidence="1">
    <location>
        <begin position="469"/>
        <end position="495"/>
    </location>
</feature>
<feature type="region of interest" description="Disordered" evidence="1">
    <location>
        <begin position="60"/>
        <end position="145"/>
    </location>
</feature>
<dbReference type="AlphaFoldDB" id="A0A1B6PA43"/>
<protein>
    <recommendedName>
        <fullName evidence="2">Probable zinc-ribbon domain-containing protein</fullName>
    </recommendedName>
</protein>
<evidence type="ECO:0000256" key="1">
    <source>
        <dbReference type="SAM" id="MobiDB-lite"/>
    </source>
</evidence>
<feature type="compositionally biased region" description="Basic and acidic residues" evidence="1">
    <location>
        <begin position="591"/>
        <end position="601"/>
    </location>
</feature>
<feature type="region of interest" description="Disordered" evidence="1">
    <location>
        <begin position="306"/>
        <end position="326"/>
    </location>
</feature>
<feature type="region of interest" description="Disordered" evidence="1">
    <location>
        <begin position="568"/>
        <end position="610"/>
    </location>
</feature>
<dbReference type="PANTHER" id="PTHR31105">
    <property type="entry name" value="EXTRA-LARGE G-PROTEIN-LIKE"/>
    <property type="match status" value="1"/>
</dbReference>
<dbReference type="Pfam" id="PF11331">
    <property type="entry name" value="Zn_ribbon_12"/>
    <property type="match status" value="1"/>
</dbReference>
<accession>A0A1B6PA43</accession>
<organism evidence="3 4">
    <name type="scientific">Sorghum bicolor</name>
    <name type="common">Sorghum</name>
    <name type="synonym">Sorghum vulgare</name>
    <dbReference type="NCBI Taxonomy" id="4558"/>
    <lineage>
        <taxon>Eukaryota</taxon>
        <taxon>Viridiplantae</taxon>
        <taxon>Streptophyta</taxon>
        <taxon>Embryophyta</taxon>
        <taxon>Tracheophyta</taxon>
        <taxon>Spermatophyta</taxon>
        <taxon>Magnoliopsida</taxon>
        <taxon>Liliopsida</taxon>
        <taxon>Poales</taxon>
        <taxon>Poaceae</taxon>
        <taxon>PACMAD clade</taxon>
        <taxon>Panicoideae</taxon>
        <taxon>Andropogonodae</taxon>
        <taxon>Andropogoneae</taxon>
        <taxon>Sorghinae</taxon>
        <taxon>Sorghum</taxon>
    </lineage>
</organism>
<feature type="region of interest" description="Disordered" evidence="1">
    <location>
        <begin position="1"/>
        <end position="29"/>
    </location>
</feature>
<keyword evidence="4" id="KW-1185">Reference proteome</keyword>
<reference evidence="3 4" key="1">
    <citation type="journal article" date="2009" name="Nature">
        <title>The Sorghum bicolor genome and the diversification of grasses.</title>
        <authorList>
            <person name="Paterson A.H."/>
            <person name="Bowers J.E."/>
            <person name="Bruggmann R."/>
            <person name="Dubchak I."/>
            <person name="Grimwood J."/>
            <person name="Gundlach H."/>
            <person name="Haberer G."/>
            <person name="Hellsten U."/>
            <person name="Mitros T."/>
            <person name="Poliakov A."/>
            <person name="Schmutz J."/>
            <person name="Spannagl M."/>
            <person name="Tang H."/>
            <person name="Wang X."/>
            <person name="Wicker T."/>
            <person name="Bharti A.K."/>
            <person name="Chapman J."/>
            <person name="Feltus F.A."/>
            <person name="Gowik U."/>
            <person name="Grigoriev I.V."/>
            <person name="Lyons E."/>
            <person name="Maher C.A."/>
            <person name="Martis M."/>
            <person name="Narechania A."/>
            <person name="Otillar R.P."/>
            <person name="Penning B.W."/>
            <person name="Salamov A.A."/>
            <person name="Wang Y."/>
            <person name="Zhang L."/>
            <person name="Carpita N.C."/>
            <person name="Freeling M."/>
            <person name="Gingle A.R."/>
            <person name="Hash C.T."/>
            <person name="Keller B."/>
            <person name="Klein P."/>
            <person name="Kresovich S."/>
            <person name="McCann M.C."/>
            <person name="Ming R."/>
            <person name="Peterson D.G."/>
            <person name="Mehboob-ur-Rahman"/>
            <person name="Ware D."/>
            <person name="Westhoff P."/>
            <person name="Mayer K.F."/>
            <person name="Messing J."/>
            <person name="Rokhsar D.S."/>
        </authorList>
    </citation>
    <scope>NUCLEOTIDE SEQUENCE [LARGE SCALE GENOMIC DNA]</scope>
    <source>
        <strain evidence="4">cv. BTx623</strain>
    </source>
</reference>
<evidence type="ECO:0000313" key="3">
    <source>
        <dbReference type="EMBL" id="KXG22639.1"/>
    </source>
</evidence>
<dbReference type="InParanoid" id="A0A1B6PA43"/>
<dbReference type="FunCoup" id="A0A1B6PA43">
    <property type="interactions" value="34"/>
</dbReference>
<dbReference type="InterPro" id="IPR040244">
    <property type="entry name" value="EDR4-like"/>
</dbReference>
<dbReference type="OrthoDB" id="2020426at2759"/>
<evidence type="ECO:0000259" key="2">
    <source>
        <dbReference type="Pfam" id="PF11331"/>
    </source>
</evidence>
<dbReference type="OMA" id="KCTARKQ"/>
<sequence length="792" mass="88544">MASEAKEMKYRRRSRVPELPPSEYGQCSDRSGALDWAALKQDPAELLRKLDEIRDQITRSCELMGQPPERHRAMSRRTVSLRPSYAEQQQPPPPPHAADRGPPDHYRSRYAGRYRTGLAPSSYDQLQRSVSDETYARQPSGRFRQQYHEEQRESYGFGQGRRHHSACQCAQCLQSQRAAAPEEHILMARYFAGQQGQGSFRFDRSQPISSELDRRSVASSLYSHVSMSKRRVEYFRKKAEKFCRPMRGAAPFVVCTSCSHLLQLPQGKFTGRKKNQVQCGSCSEIITFKPKEVKVHPVILPSSFPVSKSVRTRGSNHRDAKSSGWYQHQDDDNFNFYKLQAHDIHRQKIDFADSMSPSSTASYDRTDSEHGSNRSIQLKSVPASRSRFSNDPKDILCQGDTGSQVETSGHCTVSPQGPILVDKQIDPFSSQRKGYSGGTQIKREEYDINTKSDYEANARDESLGKKCIQKSKEGHKGGLGDELSNGRAHEQKARHGNIGSLEEGIVGNKYKHKTNNVVSSSPEDEDMSIKYERNGSFRVEELTKRDDKCNQKDGSNILEVESIARGCEQDSMKDDSGKLLHSGSRNGNRAAKNDSSVKEHTNSSSRVSSVAEVDEIQSSVGKNGDSSFFTGFLKKGLKDLSLFNQSVDSAKVSINGHPISERALRKAEKKAGPVGPGSYWYDYRAGFWGVFGQECRGIIPPFIKEFNYPIPKNCAGGNTGVFVNGRELHQKDFDLLVGRGLPRIPGKSYSVEISGNVIDDTTGTKLRGLGKLAPTIEKMKRGFGMHIPEETK</sequence>
<dbReference type="eggNOG" id="ENOG502QTCM">
    <property type="taxonomic scope" value="Eukaryota"/>
</dbReference>
<dbReference type="STRING" id="4558.A0A1B6PA43"/>
<feature type="compositionally biased region" description="Basic and acidic residues" evidence="1">
    <location>
        <begin position="568"/>
        <end position="578"/>
    </location>
</feature>
<name>A0A1B6PA43_SORBI</name>
<dbReference type="Gramene" id="KXG22639">
    <property type="protein sequence ID" value="KXG22639"/>
    <property type="gene ID" value="SORBI_3009G250100"/>
</dbReference>
<feature type="domain" description="Probable zinc-ribbon" evidence="2">
    <location>
        <begin position="248"/>
        <end position="289"/>
    </location>
</feature>
<dbReference type="GO" id="GO:1900150">
    <property type="term" value="P:regulation of defense response to fungus"/>
    <property type="evidence" value="ECO:0007669"/>
    <property type="project" value="InterPro"/>
</dbReference>
<proteinExistence type="predicted"/>
<dbReference type="PANTHER" id="PTHR31105:SF8">
    <property type="entry name" value="OS05G0586400 PROTEIN"/>
    <property type="match status" value="1"/>
</dbReference>
<gene>
    <name evidence="3" type="ORF">SORBI_3009G250100</name>
</gene>
<feature type="compositionally biased region" description="Basic and acidic residues" evidence="1">
    <location>
        <begin position="97"/>
        <end position="107"/>
    </location>
</feature>
<reference evidence="4" key="2">
    <citation type="journal article" date="2018" name="Plant J.">
        <title>The Sorghum bicolor reference genome: improved assembly, gene annotations, a transcriptome atlas, and signatures of genome organization.</title>
        <authorList>
            <person name="McCormick R.F."/>
            <person name="Truong S.K."/>
            <person name="Sreedasyam A."/>
            <person name="Jenkins J."/>
            <person name="Shu S."/>
            <person name="Sims D."/>
            <person name="Kennedy M."/>
            <person name="Amirebrahimi M."/>
            <person name="Weers B.D."/>
            <person name="McKinley B."/>
            <person name="Mattison A."/>
            <person name="Morishige D.T."/>
            <person name="Grimwood J."/>
            <person name="Schmutz J."/>
            <person name="Mullet J.E."/>
        </authorList>
    </citation>
    <scope>NUCLEOTIDE SEQUENCE [LARGE SCALE GENOMIC DNA]</scope>
    <source>
        <strain evidence="4">cv. BTx623</strain>
    </source>
</reference>
<evidence type="ECO:0000313" key="4">
    <source>
        <dbReference type="Proteomes" id="UP000000768"/>
    </source>
</evidence>